<dbReference type="InterPro" id="IPR049712">
    <property type="entry name" value="Poly_export"/>
</dbReference>
<keyword evidence="14" id="KW-0449">Lipoprotein</keyword>
<feature type="domain" description="SLBB" evidence="17">
    <location>
        <begin position="108"/>
        <end position="187"/>
    </location>
</feature>
<dbReference type="AlphaFoldDB" id="A0AAW9RKM1"/>
<evidence type="ECO:0000256" key="12">
    <source>
        <dbReference type="ARBA" id="ARBA00023139"/>
    </source>
</evidence>
<proteinExistence type="inferred from homology"/>
<protein>
    <submittedName>
        <fullName evidence="18">Polysaccharide biosynthesis/export family protein</fullName>
    </submittedName>
</protein>
<evidence type="ECO:0000259" key="16">
    <source>
        <dbReference type="Pfam" id="PF02563"/>
    </source>
</evidence>
<dbReference type="PANTHER" id="PTHR33619">
    <property type="entry name" value="POLYSACCHARIDE EXPORT PROTEIN GFCE-RELATED"/>
    <property type="match status" value="1"/>
</dbReference>
<dbReference type="Pfam" id="PF02563">
    <property type="entry name" value="Poly_export"/>
    <property type="match status" value="1"/>
</dbReference>
<evidence type="ECO:0000256" key="14">
    <source>
        <dbReference type="ARBA" id="ARBA00023288"/>
    </source>
</evidence>
<dbReference type="Pfam" id="PF22461">
    <property type="entry name" value="SLBB_2"/>
    <property type="match status" value="1"/>
</dbReference>
<dbReference type="RefSeq" id="WP_340330509.1">
    <property type="nucleotide sequence ID" value="NZ_JAZHOF010000006.1"/>
</dbReference>
<keyword evidence="12" id="KW-0564">Palmitate</keyword>
<evidence type="ECO:0000256" key="13">
    <source>
        <dbReference type="ARBA" id="ARBA00023237"/>
    </source>
</evidence>
<dbReference type="InterPro" id="IPR003715">
    <property type="entry name" value="Poly_export_N"/>
</dbReference>
<accession>A0AAW9RKM1</accession>
<evidence type="ECO:0000256" key="5">
    <source>
        <dbReference type="ARBA" id="ARBA00022597"/>
    </source>
</evidence>
<keyword evidence="4" id="KW-1134">Transmembrane beta strand</keyword>
<feature type="domain" description="Polysaccharide export protein N-terminal" evidence="16">
    <location>
        <begin position="29"/>
        <end position="102"/>
    </location>
</feature>
<evidence type="ECO:0000256" key="1">
    <source>
        <dbReference type="ARBA" id="ARBA00004571"/>
    </source>
</evidence>
<dbReference type="GO" id="GO:0046930">
    <property type="term" value="C:pore complex"/>
    <property type="evidence" value="ECO:0007669"/>
    <property type="project" value="UniProtKB-KW"/>
</dbReference>
<evidence type="ECO:0000256" key="11">
    <source>
        <dbReference type="ARBA" id="ARBA00023136"/>
    </source>
</evidence>
<dbReference type="GO" id="GO:0006811">
    <property type="term" value="P:monoatomic ion transport"/>
    <property type="evidence" value="ECO:0007669"/>
    <property type="project" value="UniProtKB-KW"/>
</dbReference>
<keyword evidence="19" id="KW-1185">Reference proteome</keyword>
<feature type="compositionally biased region" description="Polar residues" evidence="15">
    <location>
        <begin position="1"/>
        <end position="12"/>
    </location>
</feature>
<dbReference type="InterPro" id="IPR054765">
    <property type="entry name" value="SLBB_dom"/>
</dbReference>
<dbReference type="Proteomes" id="UP001378188">
    <property type="component" value="Unassembled WGS sequence"/>
</dbReference>
<dbReference type="Gene3D" id="3.10.560.10">
    <property type="entry name" value="Outer membrane lipoprotein wza domain like"/>
    <property type="match status" value="1"/>
</dbReference>
<evidence type="ECO:0000256" key="15">
    <source>
        <dbReference type="SAM" id="MobiDB-lite"/>
    </source>
</evidence>
<name>A0AAW9RKM1_9HYPH</name>
<keyword evidence="5" id="KW-0762">Sugar transport</keyword>
<keyword evidence="8" id="KW-0625">Polysaccharide transport</keyword>
<evidence type="ECO:0000256" key="6">
    <source>
        <dbReference type="ARBA" id="ARBA00022692"/>
    </source>
</evidence>
<evidence type="ECO:0000259" key="17">
    <source>
        <dbReference type="Pfam" id="PF22461"/>
    </source>
</evidence>
<evidence type="ECO:0000256" key="2">
    <source>
        <dbReference type="ARBA" id="ARBA00009450"/>
    </source>
</evidence>
<gene>
    <name evidence="18" type="ORF">V3328_15055</name>
</gene>
<evidence type="ECO:0000313" key="18">
    <source>
        <dbReference type="EMBL" id="MEJ8572807.1"/>
    </source>
</evidence>
<dbReference type="EMBL" id="JAZHOF010000006">
    <property type="protein sequence ID" value="MEJ8572807.1"/>
    <property type="molecule type" value="Genomic_DNA"/>
</dbReference>
<evidence type="ECO:0000256" key="8">
    <source>
        <dbReference type="ARBA" id="ARBA00023047"/>
    </source>
</evidence>
<keyword evidence="7" id="KW-0732">Signal</keyword>
<evidence type="ECO:0000256" key="3">
    <source>
        <dbReference type="ARBA" id="ARBA00022448"/>
    </source>
</evidence>
<evidence type="ECO:0000256" key="7">
    <source>
        <dbReference type="ARBA" id="ARBA00022729"/>
    </source>
</evidence>
<evidence type="ECO:0000313" key="19">
    <source>
        <dbReference type="Proteomes" id="UP001378188"/>
    </source>
</evidence>
<feature type="region of interest" description="Disordered" evidence="15">
    <location>
        <begin position="1"/>
        <end position="29"/>
    </location>
</feature>
<comment type="caution">
    <text evidence="18">The sequence shown here is derived from an EMBL/GenBank/DDBJ whole genome shotgun (WGS) entry which is preliminary data.</text>
</comment>
<keyword evidence="6" id="KW-0812">Transmembrane</keyword>
<dbReference type="GO" id="GO:0015288">
    <property type="term" value="F:porin activity"/>
    <property type="evidence" value="ECO:0007669"/>
    <property type="project" value="UniProtKB-KW"/>
</dbReference>
<keyword evidence="10" id="KW-0626">Porin</keyword>
<comment type="similarity">
    <text evidence="2">Belongs to the BexD/CtrA/VexA family.</text>
</comment>
<dbReference type="PANTHER" id="PTHR33619:SF3">
    <property type="entry name" value="POLYSACCHARIDE EXPORT PROTEIN GFCE-RELATED"/>
    <property type="match status" value="1"/>
</dbReference>
<sequence>MAVDQQLPQSSVKLPDNLSAQLKKENPGAGEYRIGPLDELEVSVFQVPDLSKTAQVSATGQISMPLIGAVEAGGKTVPELEAHIASKLSEKYLQSPQVTVFITEYNSQRVTVDGAVIKPGVYPLSGPTTLLQTVAVAGGLNSVADPQSILVFRTVGDQRSAAKFDLSAIRDGKAPDPTLQGGDVIVVDTSGIRTIWGGVKEVIPVVGVFTWLL</sequence>
<keyword evidence="11" id="KW-0472">Membrane</keyword>
<keyword evidence="13" id="KW-0998">Cell outer membrane</keyword>
<comment type="subcellular location">
    <subcellularLocation>
        <location evidence="1">Cell outer membrane</location>
        <topology evidence="1">Multi-pass membrane protein</topology>
    </subcellularLocation>
</comment>
<keyword evidence="3" id="KW-0813">Transport</keyword>
<organism evidence="18 19">
    <name type="scientific">Microbaculum marinum</name>
    <dbReference type="NCBI Taxonomy" id="1764581"/>
    <lineage>
        <taxon>Bacteria</taxon>
        <taxon>Pseudomonadati</taxon>
        <taxon>Pseudomonadota</taxon>
        <taxon>Alphaproteobacteria</taxon>
        <taxon>Hyphomicrobiales</taxon>
        <taxon>Tepidamorphaceae</taxon>
        <taxon>Microbaculum</taxon>
    </lineage>
</organism>
<keyword evidence="9" id="KW-0406">Ion transport</keyword>
<dbReference type="GO" id="GO:0015159">
    <property type="term" value="F:polysaccharide transmembrane transporter activity"/>
    <property type="evidence" value="ECO:0007669"/>
    <property type="project" value="InterPro"/>
</dbReference>
<evidence type="ECO:0000256" key="4">
    <source>
        <dbReference type="ARBA" id="ARBA00022452"/>
    </source>
</evidence>
<evidence type="ECO:0000256" key="10">
    <source>
        <dbReference type="ARBA" id="ARBA00023114"/>
    </source>
</evidence>
<evidence type="ECO:0000256" key="9">
    <source>
        <dbReference type="ARBA" id="ARBA00023065"/>
    </source>
</evidence>
<dbReference type="GO" id="GO:0009279">
    <property type="term" value="C:cell outer membrane"/>
    <property type="evidence" value="ECO:0007669"/>
    <property type="project" value="UniProtKB-SubCell"/>
</dbReference>
<reference evidence="18 19" key="1">
    <citation type="submission" date="2024-02" db="EMBL/GenBank/DDBJ databases">
        <title>Genome analysis and characterization of Microbaculum marinisediminis sp. nov., isolated from marine sediment.</title>
        <authorList>
            <person name="Du Z.-J."/>
            <person name="Ye Y.-Q."/>
            <person name="Zhang Z.-R."/>
            <person name="Yuan S.-M."/>
            <person name="Zhang X.-Y."/>
        </authorList>
    </citation>
    <scope>NUCLEOTIDE SEQUENCE [LARGE SCALE GENOMIC DNA]</scope>
    <source>
        <strain evidence="18 19">SDUM1044001</strain>
    </source>
</reference>